<evidence type="ECO:0000256" key="1">
    <source>
        <dbReference type="SAM" id="SignalP"/>
    </source>
</evidence>
<protein>
    <submittedName>
        <fullName evidence="2">Protein of uncharacterized function (DUF2803)</fullName>
    </submittedName>
</protein>
<dbReference type="Pfam" id="PF10972">
    <property type="entry name" value="CsiV"/>
    <property type="match status" value="2"/>
</dbReference>
<accession>A0A2S7FJR1</accession>
<evidence type="ECO:0000313" key="2">
    <source>
        <dbReference type="EMBL" id="SUD59407.1"/>
    </source>
</evidence>
<dbReference type="RefSeq" id="WP_084341487.1">
    <property type="nucleotide sequence ID" value="NZ_CP166923.2"/>
</dbReference>
<name>A0A2S7FJR1_ECTOL</name>
<keyword evidence="1" id="KW-0732">Signal</keyword>
<dbReference type="Proteomes" id="UP000254084">
    <property type="component" value="Unassembled WGS sequence"/>
</dbReference>
<feature type="signal peptide" evidence="1">
    <location>
        <begin position="1"/>
        <end position="21"/>
    </location>
</feature>
<gene>
    <name evidence="2" type="ORF">NCTC10860_01683</name>
</gene>
<reference evidence="2 3" key="1">
    <citation type="submission" date="2018-06" db="EMBL/GenBank/DDBJ databases">
        <authorList>
            <consortium name="Pathogen Informatics"/>
            <person name="Doyle S."/>
        </authorList>
    </citation>
    <scope>NUCLEOTIDE SEQUENCE [LARGE SCALE GENOMIC DNA]</scope>
    <source>
        <strain evidence="2 3">NCTC10860</strain>
    </source>
</reference>
<dbReference type="EMBL" id="UGUW01000004">
    <property type="protein sequence ID" value="SUD59407.1"/>
    <property type="molecule type" value="Genomic_DNA"/>
</dbReference>
<proteinExistence type="predicted"/>
<dbReference type="InterPro" id="IPR021241">
    <property type="entry name" value="CsiV"/>
</dbReference>
<evidence type="ECO:0000313" key="3">
    <source>
        <dbReference type="Proteomes" id="UP000254084"/>
    </source>
</evidence>
<organism evidence="2 3">
    <name type="scientific">Ectopseudomonas oleovorans</name>
    <name type="common">Pseudomonas oleovorans</name>
    <dbReference type="NCBI Taxonomy" id="301"/>
    <lineage>
        <taxon>Bacteria</taxon>
        <taxon>Pseudomonadati</taxon>
        <taxon>Pseudomonadota</taxon>
        <taxon>Gammaproteobacteria</taxon>
        <taxon>Pseudomonadales</taxon>
        <taxon>Pseudomonadaceae</taxon>
        <taxon>Ectopseudomonas</taxon>
    </lineage>
</organism>
<dbReference type="AlphaFoldDB" id="A0A2S7FJR1"/>
<feature type="chain" id="PRO_5044070683" evidence="1">
    <location>
        <begin position="22"/>
        <end position="174"/>
    </location>
</feature>
<sequence>MTRPLHLIALLLCLLAPSAFAERLYQVELLVFRQAGEPVFAPKVAPDDWAGTALPITGNERPTTLDGEAAKLNPGSGYQVLLHKAWSQTIGSSPSRVAVSSGEERFGHHVVEGTLSFTQERFADLDLELWINQFSVDGLLESSEHMKVAQRLKDNSLTYLDHGSLGALVRISPL</sequence>